<proteinExistence type="predicted"/>
<evidence type="ECO:0000256" key="1">
    <source>
        <dbReference type="ARBA" id="ARBA00004651"/>
    </source>
</evidence>
<reference evidence="7 8" key="1">
    <citation type="submission" date="2017-04" db="EMBL/GenBank/DDBJ databases">
        <authorList>
            <person name="Afonso C.L."/>
            <person name="Miller P.J."/>
            <person name="Scott M.A."/>
            <person name="Spackman E."/>
            <person name="Goraichik I."/>
            <person name="Dimitrov K.M."/>
            <person name="Suarez D.L."/>
            <person name="Swayne D.E."/>
        </authorList>
    </citation>
    <scope>NUCLEOTIDE SEQUENCE [LARGE SCALE GENOMIC DNA]</scope>
    <source>
        <strain evidence="7 8">B5P</strain>
    </source>
</reference>
<feature type="transmembrane region" description="Helical" evidence="6">
    <location>
        <begin position="307"/>
        <end position="327"/>
    </location>
</feature>
<dbReference type="PANTHER" id="PTHR33529">
    <property type="entry name" value="SLR0882 PROTEIN-RELATED"/>
    <property type="match status" value="1"/>
</dbReference>
<protein>
    <submittedName>
        <fullName evidence="7">Lipopolysaccharide export system permease protein</fullName>
    </submittedName>
</protein>
<dbReference type="InterPro" id="IPR005495">
    <property type="entry name" value="LptG/LptF_permease"/>
</dbReference>
<keyword evidence="4 6" id="KW-1133">Transmembrane helix</keyword>
<feature type="transmembrane region" description="Helical" evidence="6">
    <location>
        <begin position="103"/>
        <end position="121"/>
    </location>
</feature>
<keyword evidence="3 6" id="KW-0812">Transmembrane</keyword>
<dbReference type="Pfam" id="PF03739">
    <property type="entry name" value="LptF_LptG"/>
    <property type="match status" value="1"/>
</dbReference>
<sequence>MNLIERYIFRRAARLTFITLAATTVVVMITQVLIYVNVLTDSGQAISTFLHLAVMLVPAMAVVVAPFAVLIGASQTLSAMNADSELAVIEGAGGSQKLTAKPILILGMILTLATLGIALFVEPWTNRQIRTIVSEAGADLVRLAVQSGSFKRLDDGLYIQIAEQHPGGAFGGIFIADARDEKTELIYYAKRGVILPQGERELLVMSEGEIQRRTVATGDVSIIQFASYAIDFSQFSSADSTPTLRPKDQPISFLLNPDPNDFFAKQRPQQLRSELHRRLSEWLFPVAFGLIATYFAGGARSNRQERLWSLAAAATLALCIRGLGFFFMNASGGSDTMMVLTYALPLGTIAIFLILLASGRQLRIPAWLDRWGSALLAWIERQRLALQLRLAGYRQRAGGGA</sequence>
<keyword evidence="5 6" id="KW-0472">Membrane</keyword>
<accession>A0A1X7NZY9</accession>
<feature type="transmembrane region" description="Helical" evidence="6">
    <location>
        <begin position="12"/>
        <end position="36"/>
    </location>
</feature>
<evidence type="ECO:0000313" key="8">
    <source>
        <dbReference type="Proteomes" id="UP000193083"/>
    </source>
</evidence>
<comment type="subcellular location">
    <subcellularLocation>
        <location evidence="1">Cell membrane</location>
        <topology evidence="1">Multi-pass membrane protein</topology>
    </subcellularLocation>
</comment>
<dbReference type="RefSeq" id="WP_085464886.1">
    <property type="nucleotide sequence ID" value="NZ_FXBL01000004.1"/>
</dbReference>
<dbReference type="GO" id="GO:0043190">
    <property type="term" value="C:ATP-binding cassette (ABC) transporter complex"/>
    <property type="evidence" value="ECO:0007669"/>
    <property type="project" value="InterPro"/>
</dbReference>
<keyword evidence="2" id="KW-1003">Cell membrane</keyword>
<dbReference type="AlphaFoldDB" id="A0A1X7NZY9"/>
<evidence type="ECO:0000256" key="5">
    <source>
        <dbReference type="ARBA" id="ARBA00023136"/>
    </source>
</evidence>
<dbReference type="InterPro" id="IPR030922">
    <property type="entry name" value="LptF"/>
</dbReference>
<organism evidence="7 8">
    <name type="scientific">Mesorhizobium australicum</name>
    <dbReference type="NCBI Taxonomy" id="536018"/>
    <lineage>
        <taxon>Bacteria</taxon>
        <taxon>Pseudomonadati</taxon>
        <taxon>Pseudomonadota</taxon>
        <taxon>Alphaproteobacteria</taxon>
        <taxon>Hyphomicrobiales</taxon>
        <taxon>Phyllobacteriaceae</taxon>
        <taxon>Mesorhizobium</taxon>
    </lineage>
</organism>
<feature type="transmembrane region" description="Helical" evidence="6">
    <location>
        <begin position="48"/>
        <end position="71"/>
    </location>
</feature>
<dbReference type="Proteomes" id="UP000193083">
    <property type="component" value="Unassembled WGS sequence"/>
</dbReference>
<evidence type="ECO:0000256" key="6">
    <source>
        <dbReference type="SAM" id="Phobius"/>
    </source>
</evidence>
<dbReference type="GO" id="GO:0055085">
    <property type="term" value="P:transmembrane transport"/>
    <property type="evidence" value="ECO:0007669"/>
    <property type="project" value="InterPro"/>
</dbReference>
<keyword evidence="8" id="KW-1185">Reference proteome</keyword>
<name>A0A1X7NZY9_9HYPH</name>
<dbReference type="PANTHER" id="PTHR33529:SF6">
    <property type="entry name" value="YJGP_YJGQ FAMILY PERMEASE"/>
    <property type="match status" value="1"/>
</dbReference>
<evidence type="ECO:0000256" key="3">
    <source>
        <dbReference type="ARBA" id="ARBA00022692"/>
    </source>
</evidence>
<evidence type="ECO:0000256" key="4">
    <source>
        <dbReference type="ARBA" id="ARBA00022989"/>
    </source>
</evidence>
<dbReference type="NCBIfam" id="TIGR04407">
    <property type="entry name" value="LptF_YjgP"/>
    <property type="match status" value="1"/>
</dbReference>
<feature type="transmembrane region" description="Helical" evidence="6">
    <location>
        <begin position="339"/>
        <end position="357"/>
    </location>
</feature>
<feature type="transmembrane region" description="Helical" evidence="6">
    <location>
        <begin position="282"/>
        <end position="300"/>
    </location>
</feature>
<dbReference type="OrthoDB" id="8477889at2"/>
<evidence type="ECO:0000256" key="2">
    <source>
        <dbReference type="ARBA" id="ARBA00022475"/>
    </source>
</evidence>
<dbReference type="EMBL" id="FXBL01000004">
    <property type="protein sequence ID" value="SMH44036.1"/>
    <property type="molecule type" value="Genomic_DNA"/>
</dbReference>
<evidence type="ECO:0000313" key="7">
    <source>
        <dbReference type="EMBL" id="SMH44036.1"/>
    </source>
</evidence>
<dbReference type="GO" id="GO:0015920">
    <property type="term" value="P:lipopolysaccharide transport"/>
    <property type="evidence" value="ECO:0007669"/>
    <property type="project" value="TreeGrafter"/>
</dbReference>
<gene>
    <name evidence="7" type="ORF">SAMN02982922_3001</name>
</gene>